<keyword evidence="5" id="KW-0564">Palmitate</keyword>
<organism evidence="8 9">
    <name type="scientific">Vagococcus hydrophili</name>
    <dbReference type="NCBI Taxonomy" id="2714947"/>
    <lineage>
        <taxon>Bacteria</taxon>
        <taxon>Bacillati</taxon>
        <taxon>Bacillota</taxon>
        <taxon>Bacilli</taxon>
        <taxon>Lactobacillales</taxon>
        <taxon>Enterococcaceae</taxon>
        <taxon>Vagococcus</taxon>
    </lineage>
</organism>
<evidence type="ECO:0000256" key="2">
    <source>
        <dbReference type="ARBA" id="ARBA00008973"/>
    </source>
</evidence>
<dbReference type="GO" id="GO:0016020">
    <property type="term" value="C:membrane"/>
    <property type="evidence" value="ECO:0007669"/>
    <property type="project" value="UniProtKB-SubCell"/>
</dbReference>
<reference evidence="8 9" key="1">
    <citation type="submission" date="2020-03" db="EMBL/GenBank/DDBJ databases">
        <title>Vagococcus sp. nov., isolated from beetles.</title>
        <authorList>
            <person name="Hyun D.-W."/>
            <person name="Bae J.-W."/>
        </authorList>
    </citation>
    <scope>NUCLEOTIDE SEQUENCE [LARGE SCALE GENOMIC DNA]</scope>
    <source>
        <strain evidence="8 9">HDW17B</strain>
    </source>
</reference>
<evidence type="ECO:0000256" key="7">
    <source>
        <dbReference type="SAM" id="Phobius"/>
    </source>
</evidence>
<dbReference type="Gene3D" id="3.40.190.10">
    <property type="entry name" value="Periplasmic binding protein-like II"/>
    <property type="match status" value="2"/>
</dbReference>
<comment type="similarity">
    <text evidence="2">Belongs to the NlpA lipoprotein family.</text>
</comment>
<accession>A0A6G8AXC0</accession>
<dbReference type="AlphaFoldDB" id="A0A6G8AXC0"/>
<feature type="transmembrane region" description="Helical" evidence="7">
    <location>
        <begin position="42"/>
        <end position="61"/>
    </location>
</feature>
<keyword evidence="7" id="KW-0812">Transmembrane</keyword>
<evidence type="ECO:0000313" key="8">
    <source>
        <dbReference type="EMBL" id="QIL49704.1"/>
    </source>
</evidence>
<sequence>MLSTLLILLIVFIIQWIGDLLVKLVDKRETSSSGISKKKLGLGFGAIIVAVAALTLIIGGGQGSSEKAVAKSKNDPNKIVVGASATPHAEILEQAKPLLEEQGYDLEIKVFQDFVLPNKALAEKELDANYFQHIPYLDKEIKDKHYDFINAGAIHLEKMAFYSKSVKDVKDVKNGATVLVSNSQTDWGRVITMLQDAGLVKVKEGTNLVEATFDDIAENPKNLKFKYDIDPAIMTTTYENNEGDLIAINANFAENIGLNPEKDGVIVEGDNSPYANVIAARTEDKDSKKIKALVEVLHSDEIKAFIKEKWNGTISVVD</sequence>
<evidence type="ECO:0000256" key="5">
    <source>
        <dbReference type="ARBA" id="ARBA00023139"/>
    </source>
</evidence>
<keyword evidence="6" id="KW-0449">Lipoprotein</keyword>
<keyword evidence="4 7" id="KW-0472">Membrane</keyword>
<dbReference type="Pfam" id="PF03180">
    <property type="entry name" value="Lipoprotein_9"/>
    <property type="match status" value="1"/>
</dbReference>
<evidence type="ECO:0000313" key="9">
    <source>
        <dbReference type="Proteomes" id="UP000501747"/>
    </source>
</evidence>
<gene>
    <name evidence="8" type="ORF">G7082_00330</name>
</gene>
<keyword evidence="7" id="KW-1133">Transmembrane helix</keyword>
<dbReference type="InterPro" id="IPR004872">
    <property type="entry name" value="Lipoprotein_NlpA"/>
</dbReference>
<evidence type="ECO:0000256" key="4">
    <source>
        <dbReference type="ARBA" id="ARBA00023136"/>
    </source>
</evidence>
<dbReference type="KEGG" id="vhy:G7082_00330"/>
<dbReference type="PANTHER" id="PTHR30429:SF0">
    <property type="entry name" value="METHIONINE-BINDING LIPOPROTEIN METQ"/>
    <property type="match status" value="1"/>
</dbReference>
<evidence type="ECO:0000256" key="3">
    <source>
        <dbReference type="ARBA" id="ARBA00022729"/>
    </source>
</evidence>
<dbReference type="PANTHER" id="PTHR30429">
    <property type="entry name" value="D-METHIONINE-BINDING LIPOPROTEIN METQ"/>
    <property type="match status" value="1"/>
</dbReference>
<keyword evidence="3" id="KW-0732">Signal</keyword>
<comment type="subcellular location">
    <subcellularLocation>
        <location evidence="1">Membrane</location>
        <topology evidence="1">Lipid-anchor</topology>
    </subcellularLocation>
</comment>
<dbReference type="PIRSF" id="PIRSF002854">
    <property type="entry name" value="MetQ"/>
    <property type="match status" value="1"/>
</dbReference>
<dbReference type="Proteomes" id="UP000501747">
    <property type="component" value="Chromosome"/>
</dbReference>
<evidence type="ECO:0000256" key="1">
    <source>
        <dbReference type="ARBA" id="ARBA00004635"/>
    </source>
</evidence>
<proteinExistence type="inferred from homology"/>
<name>A0A6G8AXC0_9ENTE</name>
<dbReference type="SUPFAM" id="SSF53850">
    <property type="entry name" value="Periplasmic binding protein-like II"/>
    <property type="match status" value="1"/>
</dbReference>
<dbReference type="EMBL" id="CP049887">
    <property type="protein sequence ID" value="QIL49704.1"/>
    <property type="molecule type" value="Genomic_DNA"/>
</dbReference>
<protein>
    <submittedName>
        <fullName evidence="8">MetQ/NlpA family ABC transporter substrate-binding protein</fullName>
    </submittedName>
</protein>
<evidence type="ECO:0000256" key="6">
    <source>
        <dbReference type="ARBA" id="ARBA00023288"/>
    </source>
</evidence>
<keyword evidence="9" id="KW-1185">Reference proteome</keyword>
<feature type="transmembrane region" description="Helical" evidence="7">
    <location>
        <begin position="6"/>
        <end position="22"/>
    </location>
</feature>